<dbReference type="InterPro" id="IPR025331">
    <property type="entry name" value="TNT"/>
</dbReference>
<name>A0A1S9RS92_PENBI</name>
<protein>
    <recommendedName>
        <fullName evidence="3">TNT domain-containing protein</fullName>
    </recommendedName>
</protein>
<feature type="chain" id="PRO_5012888006" description="TNT domain-containing protein" evidence="2">
    <location>
        <begin position="20"/>
        <end position="260"/>
    </location>
</feature>
<dbReference type="InterPro" id="IPR053024">
    <property type="entry name" value="Fungal_surface_NADase"/>
</dbReference>
<accession>A0A1S9RS92</accession>
<keyword evidence="2" id="KW-0732">Signal</keyword>
<feature type="signal peptide" evidence="2">
    <location>
        <begin position="1"/>
        <end position="19"/>
    </location>
</feature>
<evidence type="ECO:0000259" key="3">
    <source>
        <dbReference type="Pfam" id="PF14021"/>
    </source>
</evidence>
<evidence type="ECO:0000313" key="4">
    <source>
        <dbReference type="EMBL" id="OOQ88246.1"/>
    </source>
</evidence>
<evidence type="ECO:0000313" key="5">
    <source>
        <dbReference type="Proteomes" id="UP000190744"/>
    </source>
</evidence>
<dbReference type="AlphaFoldDB" id="A0A1S9RS92"/>
<reference evidence="5" key="1">
    <citation type="submission" date="2015-09" db="EMBL/GenBank/DDBJ databases">
        <authorList>
            <person name="Fill T.P."/>
            <person name="Baretta J.F."/>
            <person name="de Almeida L.G."/>
            <person name="Rocha M."/>
            <person name="de Souza D.H."/>
            <person name="Malavazi I."/>
            <person name="Cerdeira L.T."/>
            <person name="Hong H."/>
            <person name="Samborskyy M."/>
            <person name="de Vasconcelos A.T."/>
            <person name="Leadlay P."/>
            <person name="Rodrigues-Filho E."/>
        </authorList>
    </citation>
    <scope>NUCLEOTIDE SEQUENCE [LARGE SCALE GENOMIC DNA]</scope>
    <source>
        <strain evidence="5">LaBioMMi 136</strain>
    </source>
</reference>
<gene>
    <name evidence="4" type="ORF">PEBR_13167</name>
</gene>
<sequence>MHVPTILVGLTSLVLSTNALPHNTRSAAEVCPATKLTTQKAPNKSQYKFPDHCYPNPCAGIPSQNDTYVCGDPRLGPVQAPKKFPLDNELQSYERFGGLCPATFLEKWAGSTDSSATYKYPPVNGFVINTAGDPILGNATLPVGQKVDRFGSEYGKFLAPLGAPFIERALPPSNLVTYDGNHPFNYYVYEVTRSFVVGMGPIAPWFEQPGMGTQFVTYNNVKELLAGGYLRRLTPEEYDEPREFSNDYTQGPSRVKRHGI</sequence>
<dbReference type="PANTHER" id="PTHR42059:SF1">
    <property type="entry name" value="TNT DOMAIN-CONTAINING PROTEIN"/>
    <property type="match status" value="1"/>
</dbReference>
<dbReference type="Pfam" id="PF14021">
    <property type="entry name" value="TNT"/>
    <property type="match status" value="1"/>
</dbReference>
<dbReference type="GO" id="GO:0050135">
    <property type="term" value="F:NADP+ nucleosidase activity"/>
    <property type="evidence" value="ECO:0007669"/>
    <property type="project" value="InterPro"/>
</dbReference>
<dbReference type="Proteomes" id="UP000190744">
    <property type="component" value="Unassembled WGS sequence"/>
</dbReference>
<proteinExistence type="predicted"/>
<evidence type="ECO:0000256" key="2">
    <source>
        <dbReference type="SAM" id="SignalP"/>
    </source>
</evidence>
<dbReference type="PANTHER" id="PTHR42059">
    <property type="entry name" value="TNT DOMAIN-CONTAINING PROTEIN"/>
    <property type="match status" value="1"/>
</dbReference>
<evidence type="ECO:0000256" key="1">
    <source>
        <dbReference type="SAM" id="MobiDB-lite"/>
    </source>
</evidence>
<feature type="region of interest" description="Disordered" evidence="1">
    <location>
        <begin position="240"/>
        <end position="260"/>
    </location>
</feature>
<dbReference type="EMBL" id="LJBN01000119">
    <property type="protein sequence ID" value="OOQ88246.1"/>
    <property type="molecule type" value="Genomic_DNA"/>
</dbReference>
<comment type="caution">
    <text evidence="4">The sequence shown here is derived from an EMBL/GenBank/DDBJ whole genome shotgun (WGS) entry which is preliminary data.</text>
</comment>
<organism evidence="4 5">
    <name type="scientific">Penicillium brasilianum</name>
    <dbReference type="NCBI Taxonomy" id="104259"/>
    <lineage>
        <taxon>Eukaryota</taxon>
        <taxon>Fungi</taxon>
        <taxon>Dikarya</taxon>
        <taxon>Ascomycota</taxon>
        <taxon>Pezizomycotina</taxon>
        <taxon>Eurotiomycetes</taxon>
        <taxon>Eurotiomycetidae</taxon>
        <taxon>Eurotiales</taxon>
        <taxon>Aspergillaceae</taxon>
        <taxon>Penicillium</taxon>
    </lineage>
</organism>
<feature type="domain" description="TNT" evidence="3">
    <location>
        <begin position="140"/>
        <end position="232"/>
    </location>
</feature>